<evidence type="ECO:0000313" key="1">
    <source>
        <dbReference type="EMBL" id="KAF7165148.1"/>
    </source>
</evidence>
<evidence type="ECO:0000313" key="2">
    <source>
        <dbReference type="Proteomes" id="UP000662466"/>
    </source>
</evidence>
<comment type="caution">
    <text evidence="1">The sequence shown here is derived from an EMBL/GenBank/DDBJ whole genome shotgun (WGS) entry which is preliminary data.</text>
</comment>
<proteinExistence type="predicted"/>
<sequence length="238" mass="26561">MWFREPKKVIANPAASLPVHSLDPVPVAAWGGLAMANLGVPLVVTDHMLVVRDEDYHFAIGKLVDSGFTLSTPNRRPPPEVLAGLPDPERALREINSNFKHLDASSTTFNYPADCLEPGPFADAAHYDVFGNIWYPHEGILIESLVKVAVDEESSGRSTIWGSSPEAWVSMMVGYLDIQNDIIDDSDDERAVAWYSQHFGRIHEEKHGPMDRRVMKRLRPGKEMSHDMAGNPIHEKVE</sequence>
<accession>A0A8H6US86</accession>
<dbReference type="AlphaFoldDB" id="A0A8H6US86"/>
<gene>
    <name evidence="1" type="ORF">CNMCM6106_001388</name>
</gene>
<protein>
    <submittedName>
        <fullName evidence="1">Uncharacterized protein</fullName>
    </submittedName>
</protein>
<name>A0A8H6US86_9EURO</name>
<organism evidence="1 2">
    <name type="scientific">Aspergillus hiratsukae</name>
    <dbReference type="NCBI Taxonomy" id="1194566"/>
    <lineage>
        <taxon>Eukaryota</taxon>
        <taxon>Fungi</taxon>
        <taxon>Dikarya</taxon>
        <taxon>Ascomycota</taxon>
        <taxon>Pezizomycotina</taxon>
        <taxon>Eurotiomycetes</taxon>
        <taxon>Eurotiomycetidae</taxon>
        <taxon>Eurotiales</taxon>
        <taxon>Aspergillaceae</taxon>
        <taxon>Aspergillus</taxon>
        <taxon>Aspergillus subgen. Fumigati</taxon>
    </lineage>
</organism>
<dbReference type="EMBL" id="JACBAF010002175">
    <property type="protein sequence ID" value="KAF7165148.1"/>
    <property type="molecule type" value="Genomic_DNA"/>
</dbReference>
<reference evidence="1" key="1">
    <citation type="submission" date="2020-06" db="EMBL/GenBank/DDBJ databases">
        <title>Draft genome sequences of strains closely related to Aspergillus parafelis and Aspergillus hiratsukae.</title>
        <authorList>
            <person name="Dos Santos R.A.C."/>
            <person name="Rivero-Menendez O."/>
            <person name="Steenwyk J.L."/>
            <person name="Mead M.E."/>
            <person name="Goldman G.H."/>
            <person name="Alastruey-Izquierdo A."/>
            <person name="Rokas A."/>
        </authorList>
    </citation>
    <scope>NUCLEOTIDE SEQUENCE</scope>
    <source>
        <strain evidence="1">CNM-CM6106</strain>
    </source>
</reference>
<dbReference type="Proteomes" id="UP000662466">
    <property type="component" value="Unassembled WGS sequence"/>
</dbReference>